<evidence type="ECO:0000256" key="3">
    <source>
        <dbReference type="ARBA" id="ARBA00022679"/>
    </source>
</evidence>
<name>A0A2N8KHE3_9BURK</name>
<dbReference type="InterPro" id="IPR029494">
    <property type="entry name" value="DarT"/>
</dbReference>
<keyword evidence="4 6" id="KW-0548">Nucleotidyltransferase</keyword>
<keyword evidence="1 6" id="KW-1277">Toxin-antitoxin system</keyword>
<protein>
    <submittedName>
        <fullName evidence="8">DUF4433 domain-containing protein</fullName>
    </submittedName>
</protein>
<feature type="domain" description="DarT" evidence="7">
    <location>
        <begin position="10"/>
        <end position="216"/>
    </location>
</feature>
<dbReference type="EMBL" id="POQS01000004">
    <property type="protein sequence ID" value="PND32874.1"/>
    <property type="molecule type" value="Genomic_DNA"/>
</dbReference>
<comment type="catalytic activity">
    <reaction evidence="6">
        <text>a thymidine in DNA + NAD(+) = an N-(ADP-alpha-D-ribosyl)-thymidine in DNA + nicotinamide + H(+)</text>
        <dbReference type="Rhea" id="RHEA:71651"/>
        <dbReference type="Rhea" id="RHEA-COMP:13556"/>
        <dbReference type="Rhea" id="RHEA-COMP:18051"/>
        <dbReference type="ChEBI" id="CHEBI:15378"/>
        <dbReference type="ChEBI" id="CHEBI:17154"/>
        <dbReference type="ChEBI" id="CHEBI:57540"/>
        <dbReference type="ChEBI" id="CHEBI:137386"/>
        <dbReference type="ChEBI" id="CHEBI:191199"/>
    </reaction>
</comment>
<dbReference type="PROSITE" id="PS52018">
    <property type="entry name" value="DART"/>
    <property type="match status" value="1"/>
</dbReference>
<proteinExistence type="inferred from homology"/>
<keyword evidence="5 6" id="KW-0238">DNA-binding</keyword>
<evidence type="ECO:0000256" key="5">
    <source>
        <dbReference type="ARBA" id="ARBA00023125"/>
    </source>
</evidence>
<keyword evidence="3 6" id="KW-0808">Transferase</keyword>
<evidence type="ECO:0000256" key="6">
    <source>
        <dbReference type="PROSITE-ProRule" id="PRU01362"/>
    </source>
</evidence>
<feature type="active site" description="Proton acceptor" evidence="6">
    <location>
        <position position="55"/>
    </location>
</feature>
<evidence type="ECO:0000313" key="9">
    <source>
        <dbReference type="Proteomes" id="UP000235994"/>
    </source>
</evidence>
<dbReference type="Proteomes" id="UP000235994">
    <property type="component" value="Unassembled WGS sequence"/>
</dbReference>
<accession>A0A2N8KHE3</accession>
<keyword evidence="9" id="KW-1185">Reference proteome</keyword>
<dbReference type="GO" id="GO:0016779">
    <property type="term" value="F:nucleotidyltransferase activity"/>
    <property type="evidence" value="ECO:0007669"/>
    <property type="project" value="UniProtKB-UniRule"/>
</dbReference>
<organism evidence="8 9">
    <name type="scientific">Achromobacter pulmonis</name>
    <dbReference type="NCBI Taxonomy" id="1389932"/>
    <lineage>
        <taxon>Bacteria</taxon>
        <taxon>Pseudomonadati</taxon>
        <taxon>Pseudomonadota</taxon>
        <taxon>Betaproteobacteria</taxon>
        <taxon>Burkholderiales</taxon>
        <taxon>Alcaligenaceae</taxon>
        <taxon>Achromobacter</taxon>
    </lineage>
</organism>
<gene>
    <name evidence="8" type="ORF">C1I89_17945</name>
</gene>
<feature type="binding site" evidence="6">
    <location>
        <position position="31"/>
    </location>
    <ligand>
        <name>NAD(+)</name>
        <dbReference type="ChEBI" id="CHEBI:57540"/>
    </ligand>
</feature>
<keyword evidence="2 6" id="KW-0328">Glycosyltransferase</keyword>
<comment type="caution">
    <text evidence="8">The sequence shown here is derived from an EMBL/GenBank/DDBJ whole genome shotgun (WGS) entry which is preliminary data.</text>
</comment>
<comment type="caution">
    <text evidence="6">Lacks conserved residue(s) required for the propagation of feature annotation.</text>
</comment>
<evidence type="ECO:0000256" key="4">
    <source>
        <dbReference type="ARBA" id="ARBA00022695"/>
    </source>
</evidence>
<dbReference type="GO" id="GO:0016757">
    <property type="term" value="F:glycosyltransferase activity"/>
    <property type="evidence" value="ECO:0007669"/>
    <property type="project" value="UniProtKB-UniRule"/>
</dbReference>
<reference evidence="8 9" key="1">
    <citation type="submission" date="2018-01" db="EMBL/GenBank/DDBJ databases">
        <title>The draft genome of an aniline degradation strain ANB-1.</title>
        <authorList>
            <person name="Zhang L."/>
            <person name="Jiang J."/>
        </authorList>
    </citation>
    <scope>NUCLEOTIDE SEQUENCE [LARGE SCALE GENOMIC DNA]</scope>
    <source>
        <strain evidence="8 9">ANB-1</strain>
    </source>
</reference>
<comment type="similarity">
    <text evidence="6">Belongs to the DarT ADP-ribosyltransferase family.</text>
</comment>
<evidence type="ECO:0000313" key="8">
    <source>
        <dbReference type="EMBL" id="PND32874.1"/>
    </source>
</evidence>
<feature type="active site" evidence="6">
    <location>
        <position position="169"/>
    </location>
</feature>
<dbReference type="Pfam" id="PF14487">
    <property type="entry name" value="DarT"/>
    <property type="match status" value="1"/>
</dbReference>
<dbReference type="AlphaFoldDB" id="A0A2N8KHE3"/>
<evidence type="ECO:0000256" key="1">
    <source>
        <dbReference type="ARBA" id="ARBA00022649"/>
    </source>
</evidence>
<sequence>MNAVLVPPQPKIYHIAHVDRLPSIVAAGGLLSDALVQAQALGGTMVGMNHIKQRRLTELQLASHPGLFVGACVPFYFCPRSVMLYLIHRRNAELTYQGGQTPIIHLQADLGAVVAWANAQPARWAFTLSNAGSYFFEDRNDLARLGEINWTAVQASNWGGGLKEGKQAEFLLEQRFPWHLVERIGVQSANVYRQVVNALPAHGHRPTVEVLPNWYY</sequence>
<dbReference type="GO" id="GO:0003677">
    <property type="term" value="F:DNA binding"/>
    <property type="evidence" value="ECO:0007669"/>
    <property type="project" value="UniProtKB-UniRule"/>
</dbReference>
<evidence type="ECO:0000259" key="7">
    <source>
        <dbReference type="PROSITE" id="PS52018"/>
    </source>
</evidence>
<dbReference type="RefSeq" id="WP_102773986.1">
    <property type="nucleotide sequence ID" value="NZ_POQS01000004.1"/>
</dbReference>
<feature type="binding site" evidence="6">
    <location>
        <position position="55"/>
    </location>
    <ligand>
        <name>NAD(+)</name>
        <dbReference type="ChEBI" id="CHEBI:57540"/>
    </ligand>
</feature>
<evidence type="ECO:0000256" key="2">
    <source>
        <dbReference type="ARBA" id="ARBA00022676"/>
    </source>
</evidence>
<feature type="binding site" evidence="6">
    <location>
        <begin position="14"/>
        <end position="16"/>
    </location>
    <ligand>
        <name>NAD(+)</name>
        <dbReference type="ChEBI" id="CHEBI:57540"/>
    </ligand>
</feature>